<reference evidence="2" key="1">
    <citation type="submission" date="2019-12" db="EMBL/GenBank/DDBJ databases">
        <title>Genome sequencing and annotation of Brassica cretica.</title>
        <authorList>
            <person name="Studholme D.J."/>
            <person name="Sarris P.F."/>
        </authorList>
    </citation>
    <scope>NUCLEOTIDE SEQUENCE</scope>
    <source>
        <strain evidence="2">PFS-001/15</strain>
        <tissue evidence="2">Leaf</tissue>
    </source>
</reference>
<dbReference type="Proteomes" id="UP000712281">
    <property type="component" value="Unassembled WGS sequence"/>
</dbReference>
<proteinExistence type="predicted"/>
<keyword evidence="1" id="KW-1133">Transmembrane helix</keyword>
<sequence>MLREIACWSTSLIAKASAMSGEETYSWMLAPLFSSSAVGVLKIQLIPAVPVSDFHAASVLQRIVMFDSVAVSEGGCLLAIVIIFGIWALSHSFARQIAMLKIHPCGKRFLSCFPEEMLQLRRQRYVPNGRGSRAVMWGEGKDVDVLSSEEAGFDQLNVMEELTEAFCNEC</sequence>
<dbReference type="EMBL" id="QGKW02001911">
    <property type="protein sequence ID" value="KAF2568816.1"/>
    <property type="molecule type" value="Genomic_DNA"/>
</dbReference>
<keyword evidence="1" id="KW-0472">Membrane</keyword>
<gene>
    <name evidence="2" type="ORF">F2Q68_00027249</name>
</gene>
<dbReference type="AlphaFoldDB" id="A0A8S9IHN6"/>
<evidence type="ECO:0000313" key="3">
    <source>
        <dbReference type="Proteomes" id="UP000712281"/>
    </source>
</evidence>
<protein>
    <submittedName>
        <fullName evidence="2">Uncharacterized protein</fullName>
    </submittedName>
</protein>
<accession>A0A8S9IHN6</accession>
<evidence type="ECO:0000313" key="2">
    <source>
        <dbReference type="EMBL" id="KAF2568816.1"/>
    </source>
</evidence>
<evidence type="ECO:0000256" key="1">
    <source>
        <dbReference type="SAM" id="Phobius"/>
    </source>
</evidence>
<organism evidence="2 3">
    <name type="scientific">Brassica cretica</name>
    <name type="common">Mustard</name>
    <dbReference type="NCBI Taxonomy" id="69181"/>
    <lineage>
        <taxon>Eukaryota</taxon>
        <taxon>Viridiplantae</taxon>
        <taxon>Streptophyta</taxon>
        <taxon>Embryophyta</taxon>
        <taxon>Tracheophyta</taxon>
        <taxon>Spermatophyta</taxon>
        <taxon>Magnoliopsida</taxon>
        <taxon>eudicotyledons</taxon>
        <taxon>Gunneridae</taxon>
        <taxon>Pentapetalae</taxon>
        <taxon>rosids</taxon>
        <taxon>malvids</taxon>
        <taxon>Brassicales</taxon>
        <taxon>Brassicaceae</taxon>
        <taxon>Brassiceae</taxon>
        <taxon>Brassica</taxon>
    </lineage>
</organism>
<comment type="caution">
    <text evidence="2">The sequence shown here is derived from an EMBL/GenBank/DDBJ whole genome shotgun (WGS) entry which is preliminary data.</text>
</comment>
<feature type="transmembrane region" description="Helical" evidence="1">
    <location>
        <begin position="69"/>
        <end position="89"/>
    </location>
</feature>
<keyword evidence="1" id="KW-0812">Transmembrane</keyword>
<name>A0A8S9IHN6_BRACR</name>